<keyword evidence="6" id="KW-0325">Glycoprotein</keyword>
<protein>
    <recommendedName>
        <fullName evidence="7">WSC domain-containing protein</fullName>
    </recommendedName>
</protein>
<dbReference type="Pfam" id="PF01822">
    <property type="entry name" value="WSC"/>
    <property type="match status" value="1"/>
</dbReference>
<feature type="non-terminal residue" evidence="8">
    <location>
        <position position="111"/>
    </location>
</feature>
<evidence type="ECO:0000259" key="7">
    <source>
        <dbReference type="PROSITE" id="PS51212"/>
    </source>
</evidence>
<proteinExistence type="predicted"/>
<dbReference type="InterPro" id="IPR002889">
    <property type="entry name" value="WSC_carb-bd"/>
</dbReference>
<dbReference type="OrthoDB" id="10043391at2759"/>
<evidence type="ECO:0000313" key="9">
    <source>
        <dbReference type="Proteomes" id="UP000596742"/>
    </source>
</evidence>
<keyword evidence="9" id="KW-1185">Reference proteome</keyword>
<evidence type="ECO:0000256" key="6">
    <source>
        <dbReference type="ARBA" id="ARBA00023180"/>
    </source>
</evidence>
<evidence type="ECO:0000256" key="3">
    <source>
        <dbReference type="ARBA" id="ARBA00022729"/>
    </source>
</evidence>
<dbReference type="PANTHER" id="PTHR24269">
    <property type="entry name" value="KREMEN PROTEIN"/>
    <property type="match status" value="1"/>
</dbReference>
<evidence type="ECO:0000256" key="1">
    <source>
        <dbReference type="ARBA" id="ARBA00004167"/>
    </source>
</evidence>
<organism evidence="8 9">
    <name type="scientific">Mytilus galloprovincialis</name>
    <name type="common">Mediterranean mussel</name>
    <dbReference type="NCBI Taxonomy" id="29158"/>
    <lineage>
        <taxon>Eukaryota</taxon>
        <taxon>Metazoa</taxon>
        <taxon>Spiralia</taxon>
        <taxon>Lophotrochozoa</taxon>
        <taxon>Mollusca</taxon>
        <taxon>Bivalvia</taxon>
        <taxon>Autobranchia</taxon>
        <taxon>Pteriomorphia</taxon>
        <taxon>Mytilida</taxon>
        <taxon>Mytiloidea</taxon>
        <taxon>Mytilidae</taxon>
        <taxon>Mytilinae</taxon>
        <taxon>Mytilus</taxon>
    </lineage>
</organism>
<dbReference type="InterPro" id="IPR051836">
    <property type="entry name" value="Kremen_rcpt"/>
</dbReference>
<feature type="domain" description="WSC" evidence="7">
    <location>
        <begin position="8"/>
        <end position="111"/>
    </location>
</feature>
<comment type="caution">
    <text evidence="8">The sequence shown here is derived from an EMBL/GenBank/DDBJ whole genome shotgun (WGS) entry which is preliminary data.</text>
</comment>
<dbReference type="PROSITE" id="PS51212">
    <property type="entry name" value="WSC"/>
    <property type="match status" value="1"/>
</dbReference>
<dbReference type="GO" id="GO:0005886">
    <property type="term" value="C:plasma membrane"/>
    <property type="evidence" value="ECO:0007669"/>
    <property type="project" value="TreeGrafter"/>
</dbReference>
<dbReference type="EMBL" id="UYJE01002310">
    <property type="protein sequence ID" value="VDI09582.1"/>
    <property type="molecule type" value="Genomic_DNA"/>
</dbReference>
<dbReference type="Proteomes" id="UP000596742">
    <property type="component" value="Unassembled WGS sequence"/>
</dbReference>
<feature type="non-terminal residue" evidence="8">
    <location>
        <position position="1"/>
    </location>
</feature>
<reference evidence="8" key="1">
    <citation type="submission" date="2018-11" db="EMBL/GenBank/DDBJ databases">
        <authorList>
            <person name="Alioto T."/>
            <person name="Alioto T."/>
        </authorList>
    </citation>
    <scope>NUCLEOTIDE SEQUENCE</scope>
</reference>
<comment type="subcellular location">
    <subcellularLocation>
        <location evidence="1">Membrane</location>
        <topology evidence="1">Single-pass membrane protein</topology>
    </subcellularLocation>
</comment>
<gene>
    <name evidence="8" type="ORF">MGAL_10B050326</name>
</gene>
<keyword evidence="5" id="KW-0472">Membrane</keyword>
<keyword evidence="2" id="KW-0812">Transmembrane</keyword>
<evidence type="ECO:0000313" key="8">
    <source>
        <dbReference type="EMBL" id="VDI09582.1"/>
    </source>
</evidence>
<dbReference type="AlphaFoldDB" id="A0A8B6CV41"/>
<dbReference type="PANTHER" id="PTHR24269:SF16">
    <property type="entry name" value="PROTEIN SLG1"/>
    <property type="match status" value="1"/>
</dbReference>
<evidence type="ECO:0000256" key="5">
    <source>
        <dbReference type="ARBA" id="ARBA00023136"/>
    </source>
</evidence>
<keyword evidence="3" id="KW-0732">Signal</keyword>
<evidence type="ECO:0000256" key="2">
    <source>
        <dbReference type="ARBA" id="ARBA00022692"/>
    </source>
</evidence>
<accession>A0A8B6CV41</accession>
<name>A0A8B6CV41_MYTGA</name>
<sequence>CQVQVIGSNDYVGCFIDTPTRLFPYKYMLNNGSHPPNMENNMCLLHCKELGYMYSGTQNYEECWCGDDPYWYGPEDVADKYKQLRFACDRECLADSVQICGGGWRISVYKT</sequence>
<evidence type="ECO:0000256" key="4">
    <source>
        <dbReference type="ARBA" id="ARBA00022989"/>
    </source>
</evidence>
<keyword evidence="4" id="KW-1133">Transmembrane helix</keyword>